<dbReference type="AlphaFoldDB" id="A0A845M9X9"/>
<dbReference type="Proteomes" id="UP000445696">
    <property type="component" value="Unassembled WGS sequence"/>
</dbReference>
<evidence type="ECO:0000313" key="3">
    <source>
        <dbReference type="Proteomes" id="UP000445696"/>
    </source>
</evidence>
<evidence type="ECO:0000256" key="1">
    <source>
        <dbReference type="SAM" id="Phobius"/>
    </source>
</evidence>
<sequence length="301" mass="33666">MGRYGNIELITEDEARQSPSLFTAKMSWKGHFIVAMFLLGWSVIFPSFLGMNGLFSIGDSLFTMVFSSFVWFICSATVLICTLVGLIFLFSALAAMRDSNWTLRAAPEGLYLKLRNYSDYRLNPADPIVAFIPRREIRELRFVTAKTRMIGDKEIPEDGTLQKEESLEILLYGGDLGEIGAALEAERARTGPTLIKGITARAKGAALQLMAETGVIRVDWTTRMTRLQPKIGKAREVLTGLYITGGRQEPDEAPIRDLSPEEQDARLREMVRRGDRIDATSLARDLHGLSLTEAHQYLKSL</sequence>
<protein>
    <submittedName>
        <fullName evidence="2">Uncharacterized protein</fullName>
    </submittedName>
</protein>
<keyword evidence="1" id="KW-0812">Transmembrane</keyword>
<dbReference type="EMBL" id="WTVA01000001">
    <property type="protein sequence ID" value="MZR21303.1"/>
    <property type="molecule type" value="Genomic_DNA"/>
</dbReference>
<evidence type="ECO:0000313" key="2">
    <source>
        <dbReference type="EMBL" id="MZR21303.1"/>
    </source>
</evidence>
<accession>A0A845M9X9</accession>
<dbReference type="RefSeq" id="WP_161337703.1">
    <property type="nucleotide sequence ID" value="NZ_JBHSDG010000002.1"/>
</dbReference>
<reference evidence="2 3" key="1">
    <citation type="journal article" date="2014" name="Int. J. Syst. Evol. Microbiol.">
        <title>Sneathiella chungangensis sp. nov., isolated from a marine sand, and emended description of the genus Sneathiella.</title>
        <authorList>
            <person name="Siamphan C."/>
            <person name="Kim H."/>
            <person name="Lee J.S."/>
            <person name="Kim W."/>
        </authorList>
    </citation>
    <scope>NUCLEOTIDE SEQUENCE [LARGE SCALE GENOMIC DNA]</scope>
    <source>
        <strain evidence="2 3">KCTC 32476</strain>
    </source>
</reference>
<feature type="transmembrane region" description="Helical" evidence="1">
    <location>
        <begin position="30"/>
        <end position="49"/>
    </location>
</feature>
<feature type="transmembrane region" description="Helical" evidence="1">
    <location>
        <begin position="69"/>
        <end position="95"/>
    </location>
</feature>
<keyword evidence="1" id="KW-1133">Transmembrane helix</keyword>
<keyword evidence="3" id="KW-1185">Reference proteome</keyword>
<name>A0A845M9X9_9PROT</name>
<gene>
    <name evidence="2" type="ORF">GQF03_03060</name>
</gene>
<proteinExistence type="predicted"/>
<keyword evidence="1" id="KW-0472">Membrane</keyword>
<comment type="caution">
    <text evidence="2">The sequence shown here is derived from an EMBL/GenBank/DDBJ whole genome shotgun (WGS) entry which is preliminary data.</text>
</comment>
<organism evidence="2 3">
    <name type="scientific">Sneathiella chungangensis</name>
    <dbReference type="NCBI Taxonomy" id="1418234"/>
    <lineage>
        <taxon>Bacteria</taxon>
        <taxon>Pseudomonadati</taxon>
        <taxon>Pseudomonadota</taxon>
        <taxon>Alphaproteobacteria</taxon>
        <taxon>Sneathiellales</taxon>
        <taxon>Sneathiellaceae</taxon>
        <taxon>Sneathiella</taxon>
    </lineage>
</organism>